<dbReference type="SUPFAM" id="SSF52047">
    <property type="entry name" value="RNI-like"/>
    <property type="match status" value="1"/>
</dbReference>
<protein>
    <recommendedName>
        <fullName evidence="1">F-box domain-containing protein</fullName>
    </recommendedName>
</protein>
<dbReference type="CDD" id="cd09917">
    <property type="entry name" value="F-box_SF"/>
    <property type="match status" value="1"/>
</dbReference>
<dbReference type="AlphaFoldDB" id="A0A9P5V904"/>
<dbReference type="InterPro" id="IPR036047">
    <property type="entry name" value="F-box-like_dom_sf"/>
</dbReference>
<organism evidence="2 3">
    <name type="scientific">Linnemannia schmuckeri</name>
    <dbReference type="NCBI Taxonomy" id="64567"/>
    <lineage>
        <taxon>Eukaryota</taxon>
        <taxon>Fungi</taxon>
        <taxon>Fungi incertae sedis</taxon>
        <taxon>Mucoromycota</taxon>
        <taxon>Mortierellomycotina</taxon>
        <taxon>Mortierellomycetes</taxon>
        <taxon>Mortierellales</taxon>
        <taxon>Mortierellaceae</taxon>
        <taxon>Linnemannia</taxon>
    </lineage>
</organism>
<dbReference type="OrthoDB" id="2335874at2759"/>
<dbReference type="Proteomes" id="UP000748756">
    <property type="component" value="Unassembled WGS sequence"/>
</dbReference>
<sequence>MAGITNLPQEIIEVITDFLNRRDRTRLASTSHSLYKSLAAHLWRTIIMESDLPHYYIQHPRKDLRYITPVKPIIAASRLQQYAPLVHILNFRGPFRPEYYSVKYPRLHTLLFHYDVTYHAPCDKKDDCDSKLDAVMRAEEHTNSARFIRLNPTIKDLQVIVASPQLPADFWNAISTTLINPTRLQVRGLRQTKGDTLDALWKACDLFEEIDIQDTEYMRFTPVLAELSFSRLKRVPLGISRLFGFDTRRQLAWLRRCPNLIKIHWKFATYESPMNEFATSLQQKMWPGLEDLALDWLSEEDEDLARTFANLPPLRRFQLRSAKFGPLTFEALRKRVFNSVRVLGMTRISYFTSQMVLGLLEGCVHLEELRTFYTNADDIDMEARPWVCLG</sequence>
<dbReference type="InterPro" id="IPR032675">
    <property type="entry name" value="LRR_dom_sf"/>
</dbReference>
<evidence type="ECO:0000313" key="3">
    <source>
        <dbReference type="Proteomes" id="UP000748756"/>
    </source>
</evidence>
<comment type="caution">
    <text evidence="2">The sequence shown here is derived from an EMBL/GenBank/DDBJ whole genome shotgun (WGS) entry which is preliminary data.</text>
</comment>
<evidence type="ECO:0000259" key="1">
    <source>
        <dbReference type="PROSITE" id="PS50181"/>
    </source>
</evidence>
<reference evidence="2" key="1">
    <citation type="journal article" date="2020" name="Fungal Divers.">
        <title>Resolving the Mortierellaceae phylogeny through synthesis of multi-gene phylogenetics and phylogenomics.</title>
        <authorList>
            <person name="Vandepol N."/>
            <person name="Liber J."/>
            <person name="Desiro A."/>
            <person name="Na H."/>
            <person name="Kennedy M."/>
            <person name="Barry K."/>
            <person name="Grigoriev I.V."/>
            <person name="Miller A.N."/>
            <person name="O'Donnell K."/>
            <person name="Stajich J.E."/>
            <person name="Bonito G."/>
        </authorList>
    </citation>
    <scope>NUCLEOTIDE SEQUENCE</scope>
    <source>
        <strain evidence="2">NRRL 6426</strain>
    </source>
</reference>
<gene>
    <name evidence="2" type="ORF">BG015_010234</name>
</gene>
<feature type="domain" description="F-box" evidence="1">
    <location>
        <begin position="1"/>
        <end position="46"/>
    </location>
</feature>
<dbReference type="Gene3D" id="3.80.10.10">
    <property type="entry name" value="Ribonuclease Inhibitor"/>
    <property type="match status" value="1"/>
</dbReference>
<keyword evidence="3" id="KW-1185">Reference proteome</keyword>
<dbReference type="PROSITE" id="PS50181">
    <property type="entry name" value="FBOX"/>
    <property type="match status" value="1"/>
</dbReference>
<dbReference type="EMBL" id="JAAAUQ010000716">
    <property type="protein sequence ID" value="KAF9148056.1"/>
    <property type="molecule type" value="Genomic_DNA"/>
</dbReference>
<name>A0A9P5V904_9FUNG</name>
<evidence type="ECO:0000313" key="2">
    <source>
        <dbReference type="EMBL" id="KAF9148056.1"/>
    </source>
</evidence>
<dbReference type="SUPFAM" id="SSF81383">
    <property type="entry name" value="F-box domain"/>
    <property type="match status" value="1"/>
</dbReference>
<accession>A0A9P5V904</accession>
<proteinExistence type="predicted"/>
<dbReference type="InterPro" id="IPR001810">
    <property type="entry name" value="F-box_dom"/>
</dbReference>